<dbReference type="AlphaFoldDB" id="A0A380FFU6"/>
<dbReference type="EMBL" id="BKAX01000001">
    <property type="protein sequence ID" value="GEQ04517.1"/>
    <property type="molecule type" value="Genomic_DNA"/>
</dbReference>
<evidence type="ECO:0000313" key="1">
    <source>
        <dbReference type="EMBL" id="GEQ04517.1"/>
    </source>
</evidence>
<reference evidence="2 3" key="1">
    <citation type="submission" date="2018-06" db="EMBL/GenBank/DDBJ databases">
        <authorList>
            <consortium name="Pathogen Informatics"/>
            <person name="Doyle S."/>
        </authorList>
    </citation>
    <scope>NUCLEOTIDE SEQUENCE [LARGE SCALE GENOMIC DNA]</scope>
    <source>
        <strain evidence="2 3">NCTC12195</strain>
    </source>
</reference>
<sequence>MEIIEFSHDNETYTYIVETVSGIRFSHTVHIDMPFKEVTNELLQREKEIENQHEKK</sequence>
<dbReference type="Proteomes" id="UP000321057">
    <property type="component" value="Unassembled WGS sequence"/>
</dbReference>
<evidence type="ECO:0000313" key="4">
    <source>
        <dbReference type="Proteomes" id="UP000321057"/>
    </source>
</evidence>
<accession>A0A380FFU6</accession>
<dbReference type="RefSeq" id="WP_158001724.1">
    <property type="nucleotide sequence ID" value="NZ_BKAX01000001.1"/>
</dbReference>
<gene>
    <name evidence="2" type="ORF">NCTC12195_01504</name>
    <name evidence="1" type="ORF">SGA02_03450</name>
</gene>
<keyword evidence="4" id="KW-1185">Reference proteome</keyword>
<proteinExistence type="predicted"/>
<protein>
    <recommendedName>
        <fullName evidence="5">Phage protein</fullName>
    </recommendedName>
</protein>
<evidence type="ECO:0008006" key="5">
    <source>
        <dbReference type="Google" id="ProtNLM"/>
    </source>
</evidence>
<name>A0A380FFU6_STAGA</name>
<organism evidence="2 3">
    <name type="scientific">Staphylococcus gallinarum</name>
    <dbReference type="NCBI Taxonomy" id="1293"/>
    <lineage>
        <taxon>Bacteria</taxon>
        <taxon>Bacillati</taxon>
        <taxon>Bacillota</taxon>
        <taxon>Bacilli</taxon>
        <taxon>Bacillales</taxon>
        <taxon>Staphylococcaceae</taxon>
        <taxon>Staphylococcus</taxon>
    </lineage>
</organism>
<evidence type="ECO:0000313" key="2">
    <source>
        <dbReference type="EMBL" id="SUM32064.1"/>
    </source>
</evidence>
<evidence type="ECO:0000313" key="3">
    <source>
        <dbReference type="Proteomes" id="UP000255277"/>
    </source>
</evidence>
<dbReference type="EMBL" id="UHDK01000001">
    <property type="protein sequence ID" value="SUM32064.1"/>
    <property type="molecule type" value="Genomic_DNA"/>
</dbReference>
<dbReference type="Proteomes" id="UP000255277">
    <property type="component" value="Unassembled WGS sequence"/>
</dbReference>
<reference evidence="1 4" key="2">
    <citation type="submission" date="2019-07" db="EMBL/GenBank/DDBJ databases">
        <title>Whole genome shotgun sequence of Staphylococcus gallinarum NBRC 109767.</title>
        <authorList>
            <person name="Hosoyama A."/>
            <person name="Uohara A."/>
            <person name="Ohji S."/>
            <person name="Ichikawa N."/>
        </authorList>
    </citation>
    <scope>NUCLEOTIDE SEQUENCE [LARGE SCALE GENOMIC DNA]</scope>
    <source>
        <strain evidence="1 4">NBRC 109767</strain>
    </source>
</reference>